<feature type="region of interest" description="Disordered" evidence="1">
    <location>
        <begin position="62"/>
        <end position="135"/>
    </location>
</feature>
<organism evidence="2 3">
    <name type="scientific">Exidia glandulosa HHB12029</name>
    <dbReference type="NCBI Taxonomy" id="1314781"/>
    <lineage>
        <taxon>Eukaryota</taxon>
        <taxon>Fungi</taxon>
        <taxon>Dikarya</taxon>
        <taxon>Basidiomycota</taxon>
        <taxon>Agaricomycotina</taxon>
        <taxon>Agaricomycetes</taxon>
        <taxon>Auriculariales</taxon>
        <taxon>Exidiaceae</taxon>
        <taxon>Exidia</taxon>
    </lineage>
</organism>
<feature type="region of interest" description="Disordered" evidence="1">
    <location>
        <begin position="159"/>
        <end position="193"/>
    </location>
</feature>
<dbReference type="InParanoid" id="A0A165NBP7"/>
<sequence length="213" mass="23326">MSLATSRNPLHSMLMGRRTIESQRRVQCGAQRGLHDPRSPPAPVEAYWTHYALDAAGAPTRHKCTSYATSSGHPSYLPPPPPPGSPASLLGGRLLKASAGRFRSRRTKSNGPGRGAHDSRHRDVHSGRNGRMGMQKGTPRVLRMRTGALQAHACPLRPRATSMRARAGKRPESRVDQVDNQGWSRKRGQVDSRERACICRVRKDARSSSASTV</sequence>
<dbReference type="AlphaFoldDB" id="A0A165NBP7"/>
<gene>
    <name evidence="2" type="ORF">EXIGLDRAFT_143608</name>
</gene>
<dbReference type="EMBL" id="KV425900">
    <property type="protein sequence ID" value="KZW00513.1"/>
    <property type="molecule type" value="Genomic_DNA"/>
</dbReference>
<evidence type="ECO:0000313" key="2">
    <source>
        <dbReference type="EMBL" id="KZW00513.1"/>
    </source>
</evidence>
<keyword evidence="3" id="KW-1185">Reference proteome</keyword>
<dbReference type="Proteomes" id="UP000077266">
    <property type="component" value="Unassembled WGS sequence"/>
</dbReference>
<protein>
    <submittedName>
        <fullName evidence="2">Uncharacterized protein</fullName>
    </submittedName>
</protein>
<proteinExistence type="predicted"/>
<accession>A0A165NBP7</accession>
<feature type="compositionally biased region" description="Pro residues" evidence="1">
    <location>
        <begin position="76"/>
        <end position="85"/>
    </location>
</feature>
<feature type="compositionally biased region" description="Basic and acidic residues" evidence="1">
    <location>
        <begin position="115"/>
        <end position="126"/>
    </location>
</feature>
<evidence type="ECO:0000313" key="3">
    <source>
        <dbReference type="Proteomes" id="UP000077266"/>
    </source>
</evidence>
<reference evidence="2 3" key="1">
    <citation type="journal article" date="2016" name="Mol. Biol. Evol.">
        <title>Comparative Genomics of Early-Diverging Mushroom-Forming Fungi Provides Insights into the Origins of Lignocellulose Decay Capabilities.</title>
        <authorList>
            <person name="Nagy L.G."/>
            <person name="Riley R."/>
            <person name="Tritt A."/>
            <person name="Adam C."/>
            <person name="Daum C."/>
            <person name="Floudas D."/>
            <person name="Sun H."/>
            <person name="Yadav J.S."/>
            <person name="Pangilinan J."/>
            <person name="Larsson K.H."/>
            <person name="Matsuura K."/>
            <person name="Barry K."/>
            <person name="Labutti K."/>
            <person name="Kuo R."/>
            <person name="Ohm R.A."/>
            <person name="Bhattacharya S.S."/>
            <person name="Shirouzu T."/>
            <person name="Yoshinaga Y."/>
            <person name="Martin F.M."/>
            <person name="Grigoriev I.V."/>
            <person name="Hibbett D.S."/>
        </authorList>
    </citation>
    <scope>NUCLEOTIDE SEQUENCE [LARGE SCALE GENOMIC DNA]</scope>
    <source>
        <strain evidence="2 3">HHB12029</strain>
    </source>
</reference>
<evidence type="ECO:0000256" key="1">
    <source>
        <dbReference type="SAM" id="MobiDB-lite"/>
    </source>
</evidence>
<name>A0A165NBP7_EXIGL</name>
<feature type="compositionally biased region" description="Low complexity" evidence="1">
    <location>
        <begin position="86"/>
        <end position="95"/>
    </location>
</feature>